<keyword evidence="3" id="KW-1185">Reference proteome</keyword>
<feature type="region of interest" description="Disordered" evidence="1">
    <location>
        <begin position="32"/>
        <end position="58"/>
    </location>
</feature>
<accession>A0A484AQR1</accession>
<reference evidence="2 3" key="1">
    <citation type="journal article" date="2019" name="J. Hered.">
        <title>An Improved Genome Assembly for Drosophila navojoa, the Basal Species in the mojavensis Cluster.</title>
        <authorList>
            <person name="Vanderlinde T."/>
            <person name="Dupim E.G."/>
            <person name="Nazario-Yepiz N.O."/>
            <person name="Carvalho A.B."/>
        </authorList>
    </citation>
    <scope>NUCLEOTIDE SEQUENCE [LARGE SCALE GENOMIC DNA]</scope>
    <source>
        <strain evidence="2">Navoj_Jal97</strain>
        <tissue evidence="2">Whole organism</tissue>
    </source>
</reference>
<feature type="non-terminal residue" evidence="2">
    <location>
        <position position="1"/>
    </location>
</feature>
<protein>
    <submittedName>
        <fullName evidence="2">Uncharacterized protein</fullName>
    </submittedName>
</protein>
<dbReference type="Proteomes" id="UP000295192">
    <property type="component" value="Unassembled WGS sequence"/>
</dbReference>
<evidence type="ECO:0000256" key="1">
    <source>
        <dbReference type="SAM" id="MobiDB-lite"/>
    </source>
</evidence>
<sequence length="58" mass="6258">EASPAARDSMRQMGEMAIAARDSISAPLEMIPQKPPRLSAESATGYRVGDVGQHFRSQ</sequence>
<evidence type="ECO:0000313" key="2">
    <source>
        <dbReference type="EMBL" id="TDG38260.1"/>
    </source>
</evidence>
<organism evidence="2 3">
    <name type="scientific">Drosophila navojoa</name>
    <name type="common">Fruit fly</name>
    <dbReference type="NCBI Taxonomy" id="7232"/>
    <lineage>
        <taxon>Eukaryota</taxon>
        <taxon>Metazoa</taxon>
        <taxon>Ecdysozoa</taxon>
        <taxon>Arthropoda</taxon>
        <taxon>Hexapoda</taxon>
        <taxon>Insecta</taxon>
        <taxon>Pterygota</taxon>
        <taxon>Neoptera</taxon>
        <taxon>Endopterygota</taxon>
        <taxon>Diptera</taxon>
        <taxon>Brachycera</taxon>
        <taxon>Muscomorpha</taxon>
        <taxon>Ephydroidea</taxon>
        <taxon>Drosophilidae</taxon>
        <taxon>Drosophila</taxon>
    </lineage>
</organism>
<proteinExistence type="predicted"/>
<comment type="caution">
    <text evidence="2">The sequence shown here is derived from an EMBL/GenBank/DDBJ whole genome shotgun (WGS) entry which is preliminary data.</text>
</comment>
<name>A0A484AQR1_DRONA</name>
<dbReference type="AlphaFoldDB" id="A0A484AQR1"/>
<gene>
    <name evidence="2" type="ORF">AWZ03_015318</name>
</gene>
<dbReference type="EMBL" id="LSRL02006689">
    <property type="protein sequence ID" value="TDG38260.1"/>
    <property type="molecule type" value="Genomic_DNA"/>
</dbReference>
<evidence type="ECO:0000313" key="3">
    <source>
        <dbReference type="Proteomes" id="UP000295192"/>
    </source>
</evidence>